<evidence type="ECO:0000256" key="4">
    <source>
        <dbReference type="RuleBase" id="RU000363"/>
    </source>
</evidence>
<dbReference type="InterPro" id="IPR020904">
    <property type="entry name" value="Sc_DH/Rdtase_CS"/>
</dbReference>
<dbReference type="SUPFAM" id="SSF51735">
    <property type="entry name" value="NAD(P)-binding Rossmann-fold domains"/>
    <property type="match status" value="1"/>
</dbReference>
<dbReference type="AlphaFoldDB" id="A0A1F5LB54"/>
<reference evidence="5 6" key="1">
    <citation type="journal article" date="2016" name="Sci. Rep.">
        <title>Penicillium arizonense, a new, genome sequenced fungal species, reveals a high chemical diversity in secreted metabolites.</title>
        <authorList>
            <person name="Grijseels S."/>
            <person name="Nielsen J.C."/>
            <person name="Randelovic M."/>
            <person name="Nielsen J."/>
            <person name="Nielsen K.F."/>
            <person name="Workman M."/>
            <person name="Frisvad J.C."/>
        </authorList>
    </citation>
    <scope>NUCLEOTIDE SEQUENCE [LARGE SCALE GENOMIC DNA]</scope>
    <source>
        <strain evidence="5 6">CBS 141311</strain>
    </source>
</reference>
<comment type="similarity">
    <text evidence="1 4">Belongs to the short-chain dehydrogenases/reductases (SDR) family.</text>
</comment>
<evidence type="ECO:0000256" key="1">
    <source>
        <dbReference type="ARBA" id="ARBA00006484"/>
    </source>
</evidence>
<dbReference type="InterPro" id="IPR036291">
    <property type="entry name" value="NAD(P)-bd_dom_sf"/>
</dbReference>
<organism evidence="5 6">
    <name type="scientific">Penicillium arizonense</name>
    <dbReference type="NCBI Taxonomy" id="1835702"/>
    <lineage>
        <taxon>Eukaryota</taxon>
        <taxon>Fungi</taxon>
        <taxon>Dikarya</taxon>
        <taxon>Ascomycota</taxon>
        <taxon>Pezizomycotina</taxon>
        <taxon>Eurotiomycetes</taxon>
        <taxon>Eurotiomycetidae</taxon>
        <taxon>Eurotiales</taxon>
        <taxon>Aspergillaceae</taxon>
        <taxon>Penicillium</taxon>
    </lineage>
</organism>
<keyword evidence="3" id="KW-0560">Oxidoreductase</keyword>
<proteinExistence type="inferred from homology"/>
<gene>
    <name evidence="5" type="ORF">PENARI_c018G10597</name>
</gene>
<keyword evidence="2" id="KW-0521">NADP</keyword>
<evidence type="ECO:0000313" key="6">
    <source>
        <dbReference type="Proteomes" id="UP000177622"/>
    </source>
</evidence>
<name>A0A1F5LB54_PENAI</name>
<accession>A0A1F5LB54</accession>
<dbReference type="Proteomes" id="UP000177622">
    <property type="component" value="Unassembled WGS sequence"/>
</dbReference>
<evidence type="ECO:0000256" key="3">
    <source>
        <dbReference type="ARBA" id="ARBA00023002"/>
    </source>
</evidence>
<keyword evidence="6" id="KW-1185">Reference proteome</keyword>
<dbReference type="EMBL" id="LXJU01000018">
    <property type="protein sequence ID" value="OGE50151.1"/>
    <property type="molecule type" value="Genomic_DNA"/>
</dbReference>
<dbReference type="RefSeq" id="XP_022485600.1">
    <property type="nucleotide sequence ID" value="XM_022634656.1"/>
</dbReference>
<dbReference type="PROSITE" id="PS00061">
    <property type="entry name" value="ADH_SHORT"/>
    <property type="match status" value="1"/>
</dbReference>
<dbReference type="GO" id="GO:0016616">
    <property type="term" value="F:oxidoreductase activity, acting on the CH-OH group of donors, NAD or NADP as acceptor"/>
    <property type="evidence" value="ECO:0007669"/>
    <property type="project" value="TreeGrafter"/>
</dbReference>
<evidence type="ECO:0000256" key="2">
    <source>
        <dbReference type="ARBA" id="ARBA00022857"/>
    </source>
</evidence>
<dbReference type="GeneID" id="34579390"/>
<dbReference type="InterPro" id="IPR002347">
    <property type="entry name" value="SDR_fam"/>
</dbReference>
<comment type="caution">
    <text evidence="5">The sequence shown here is derived from an EMBL/GenBank/DDBJ whole genome shotgun (WGS) entry which is preliminary data.</text>
</comment>
<dbReference type="Gene3D" id="3.40.50.720">
    <property type="entry name" value="NAD(P)-binding Rossmann-like Domain"/>
    <property type="match status" value="2"/>
</dbReference>
<evidence type="ECO:0000313" key="5">
    <source>
        <dbReference type="EMBL" id="OGE50151.1"/>
    </source>
</evidence>
<dbReference type="STRING" id="1835702.A0A1F5LB54"/>
<dbReference type="PANTHER" id="PTHR42760">
    <property type="entry name" value="SHORT-CHAIN DEHYDROGENASES/REDUCTASES FAMILY MEMBER"/>
    <property type="match status" value="1"/>
</dbReference>
<sequence length="198" mass="20631">MDFFSLSGKTALVTGGTRGIGQAMAIAMAEAGADIVLVQRDTSNQETKSQIENLGRKATIYTADLSSQASVSLLVSSVLQVNLTTVFTLCRDVGAHMLTRTPDRAGQRGSIINVASLVSFQGGLTVPAYAAAKGGVAQLTKALSNEWAAKGINVNAIAPGYVATDMNTALIQDKERAASILARIPAGRWGNPDDFKGC</sequence>
<dbReference type="Pfam" id="PF00106">
    <property type="entry name" value="adh_short"/>
    <property type="match status" value="1"/>
</dbReference>
<dbReference type="PANTHER" id="PTHR42760:SF5">
    <property type="entry name" value="2-DEHYDRO-3-DEOXY-D-GLUCONATE 5-DEHYDROGENASE"/>
    <property type="match status" value="1"/>
</dbReference>
<protein>
    <recommendedName>
        <fullName evidence="7">2-deoxy-D-gluconate 3-dehydrogenase</fullName>
    </recommendedName>
</protein>
<evidence type="ECO:0008006" key="7">
    <source>
        <dbReference type="Google" id="ProtNLM"/>
    </source>
</evidence>
<dbReference type="PRINTS" id="PR00080">
    <property type="entry name" value="SDRFAMILY"/>
</dbReference>
<dbReference type="OrthoDB" id="294295at2759"/>
<dbReference type="PRINTS" id="PR00081">
    <property type="entry name" value="GDHRDH"/>
</dbReference>